<dbReference type="KEGG" id="eio:H9L01_03665"/>
<dbReference type="GO" id="GO:0016740">
    <property type="term" value="F:transferase activity"/>
    <property type="evidence" value="ECO:0007669"/>
    <property type="project" value="UniProtKB-KW"/>
</dbReference>
<protein>
    <submittedName>
        <fullName evidence="3">Sulfurtransferase TusA family protein</fullName>
    </submittedName>
</protein>
<dbReference type="PANTHER" id="PTHR33279">
    <property type="entry name" value="SULFUR CARRIER PROTEIN YEDF-RELATED"/>
    <property type="match status" value="1"/>
</dbReference>
<sequence>MKEFELDCIGEACPIPLMKTEKKMEDLSVGDVLVVHIDHSCAMKNVPEWARKQGHNVEIDEVDDGEWDLIIQKAK</sequence>
<dbReference type="PROSITE" id="PS01148">
    <property type="entry name" value="UPF0033"/>
    <property type="match status" value="1"/>
</dbReference>
<organism evidence="3 4">
    <name type="scientific">Erysipelothrix inopinata</name>
    <dbReference type="NCBI Taxonomy" id="225084"/>
    <lineage>
        <taxon>Bacteria</taxon>
        <taxon>Bacillati</taxon>
        <taxon>Bacillota</taxon>
        <taxon>Erysipelotrichia</taxon>
        <taxon>Erysipelotrichales</taxon>
        <taxon>Erysipelotrichaceae</taxon>
        <taxon>Erysipelothrix</taxon>
    </lineage>
</organism>
<proteinExistence type="inferred from homology"/>
<keyword evidence="3" id="KW-0808">Transferase</keyword>
<dbReference type="RefSeq" id="WP_187534670.1">
    <property type="nucleotide sequence ID" value="NZ_CBCSHU010000013.1"/>
</dbReference>
<dbReference type="InterPro" id="IPR001455">
    <property type="entry name" value="TusA-like"/>
</dbReference>
<evidence type="ECO:0000313" key="3">
    <source>
        <dbReference type="EMBL" id="QNN61470.1"/>
    </source>
</evidence>
<dbReference type="EMBL" id="CP060715">
    <property type="protein sequence ID" value="QNN61470.1"/>
    <property type="molecule type" value="Genomic_DNA"/>
</dbReference>
<dbReference type="InterPro" id="IPR036868">
    <property type="entry name" value="TusA-like_sf"/>
</dbReference>
<evidence type="ECO:0000313" key="4">
    <source>
        <dbReference type="Proteomes" id="UP000515928"/>
    </source>
</evidence>
<dbReference type="CDD" id="cd00291">
    <property type="entry name" value="SirA_YedF_YeeD"/>
    <property type="match status" value="1"/>
</dbReference>
<comment type="similarity">
    <text evidence="1">Belongs to the sulfur carrier protein TusA family.</text>
</comment>
<evidence type="ECO:0000259" key="2">
    <source>
        <dbReference type="PROSITE" id="PS01148"/>
    </source>
</evidence>
<evidence type="ECO:0000256" key="1">
    <source>
        <dbReference type="ARBA" id="ARBA00008984"/>
    </source>
</evidence>
<dbReference type="PANTHER" id="PTHR33279:SF6">
    <property type="entry name" value="SULFUR CARRIER PROTEIN YEDF-RELATED"/>
    <property type="match status" value="1"/>
</dbReference>
<dbReference type="Proteomes" id="UP000515928">
    <property type="component" value="Chromosome"/>
</dbReference>
<name>A0A7G9S0U5_9FIRM</name>
<dbReference type="SUPFAM" id="SSF64307">
    <property type="entry name" value="SirA-like"/>
    <property type="match status" value="1"/>
</dbReference>
<feature type="domain" description="UPF0033" evidence="2">
    <location>
        <begin position="6"/>
        <end position="30"/>
    </location>
</feature>
<dbReference type="AlphaFoldDB" id="A0A7G9S0U5"/>
<accession>A0A7G9S0U5</accession>
<dbReference type="Gene3D" id="3.30.110.40">
    <property type="entry name" value="TusA-like domain"/>
    <property type="match status" value="1"/>
</dbReference>
<gene>
    <name evidence="3" type="ORF">H9L01_03665</name>
</gene>
<keyword evidence="4" id="KW-1185">Reference proteome</keyword>
<dbReference type="Pfam" id="PF01206">
    <property type="entry name" value="TusA"/>
    <property type="match status" value="1"/>
</dbReference>
<reference evidence="3 4" key="1">
    <citation type="submission" date="2020-08" db="EMBL/GenBank/DDBJ databases">
        <title>Genome sequence of Erysipelothrix inopinata DSM 15511T.</title>
        <authorList>
            <person name="Hyun D.-W."/>
            <person name="Bae J.-W."/>
        </authorList>
    </citation>
    <scope>NUCLEOTIDE SEQUENCE [LARGE SCALE GENOMIC DNA]</scope>
    <source>
        <strain evidence="3 4">DSM 15511</strain>
    </source>
</reference>